<name>Q82NT7_STRAW</name>
<dbReference type="InterPro" id="IPR036397">
    <property type="entry name" value="RNaseH_sf"/>
</dbReference>
<dbReference type="Pfam" id="PF13358">
    <property type="entry name" value="DDE_3"/>
    <property type="match status" value="1"/>
</dbReference>
<reference evidence="2 3" key="2">
    <citation type="journal article" date="2003" name="Nat. Biotechnol.">
        <title>Complete genome sequence and comparative analysis of the industrial microorganism Streptomyces avermitilis.</title>
        <authorList>
            <person name="Ikeda H."/>
            <person name="Ishikawa J."/>
            <person name="Hanamoto A."/>
            <person name="Shinose M."/>
            <person name="Kikuchi H."/>
            <person name="Shiba T."/>
            <person name="Sakaki Y."/>
            <person name="Hattori M."/>
            <person name="Omura S."/>
        </authorList>
    </citation>
    <scope>NUCLEOTIDE SEQUENCE [LARGE SCALE GENOMIC DNA]</scope>
    <source>
        <strain evidence="3">ATCC 31267 / DSM 46492 / JCM 5070 / NBRC 14893 / NCIMB 12804 / NRRL 8165 / MA-4680</strain>
    </source>
</reference>
<dbReference type="InterPro" id="IPR009057">
    <property type="entry name" value="Homeodomain-like_sf"/>
</dbReference>
<dbReference type="Pfam" id="PF13551">
    <property type="entry name" value="HTH_29"/>
    <property type="match status" value="1"/>
</dbReference>
<dbReference type="SUPFAM" id="SSF46689">
    <property type="entry name" value="Homeodomain-like"/>
    <property type="match status" value="1"/>
</dbReference>
<dbReference type="InterPro" id="IPR047655">
    <property type="entry name" value="Transpos_IS630-like"/>
</dbReference>
<gene>
    <name evidence="2" type="ORF">SAVERM_1204</name>
</gene>
<dbReference type="AlphaFoldDB" id="Q82NT7"/>
<dbReference type="SUPFAM" id="SSF53098">
    <property type="entry name" value="Ribonuclease H-like"/>
    <property type="match status" value="1"/>
</dbReference>
<evidence type="ECO:0000313" key="2">
    <source>
        <dbReference type="EMBL" id="BAC68914.2"/>
    </source>
</evidence>
<dbReference type="Gene3D" id="3.30.420.10">
    <property type="entry name" value="Ribonuclease H-like superfamily/Ribonuclease H"/>
    <property type="match status" value="1"/>
</dbReference>
<dbReference type="HOGENOM" id="CLU_045117_0_0_11"/>
<dbReference type="GO" id="GO:0003676">
    <property type="term" value="F:nucleic acid binding"/>
    <property type="evidence" value="ECO:0007669"/>
    <property type="project" value="InterPro"/>
</dbReference>
<evidence type="ECO:0000313" key="3">
    <source>
        <dbReference type="Proteomes" id="UP000000428"/>
    </source>
</evidence>
<dbReference type="InterPro" id="IPR012337">
    <property type="entry name" value="RNaseH-like_sf"/>
</dbReference>
<proteinExistence type="predicted"/>
<evidence type="ECO:0000259" key="1">
    <source>
        <dbReference type="Pfam" id="PF13358"/>
    </source>
</evidence>
<dbReference type="EMBL" id="BA000030">
    <property type="protein sequence ID" value="BAC68914.2"/>
    <property type="molecule type" value="Genomic_DNA"/>
</dbReference>
<organism evidence="2 3">
    <name type="scientific">Streptomyces avermitilis (strain ATCC 31267 / DSM 46492 / JCM 5070 / NBRC 14893 / NCIMB 12804 / NRRL 8165 / MA-4680)</name>
    <dbReference type="NCBI Taxonomy" id="227882"/>
    <lineage>
        <taxon>Bacteria</taxon>
        <taxon>Bacillati</taxon>
        <taxon>Actinomycetota</taxon>
        <taxon>Actinomycetes</taxon>
        <taxon>Kitasatosporales</taxon>
        <taxon>Streptomycetaceae</taxon>
        <taxon>Streptomyces</taxon>
    </lineage>
</organism>
<dbReference type="InterPro" id="IPR038717">
    <property type="entry name" value="Tc1-like_DDE_dom"/>
</dbReference>
<keyword evidence="3" id="KW-1185">Reference proteome</keyword>
<dbReference type="Proteomes" id="UP000000428">
    <property type="component" value="Chromosome"/>
</dbReference>
<protein>
    <submittedName>
        <fullName evidence="2">IS630 family ISPsy1-like transposase</fullName>
    </submittedName>
</protein>
<reference evidence="2 3" key="3">
    <citation type="journal article" date="2014" name="J. Ind. Microbiol. Biotechnol.">
        <title>Genome mining of the Streptomyces avermitilis genome and development of genome-minimized hosts for heterologous expression of biosynthetic gene clusters.</title>
        <authorList>
            <person name="Ikeda H."/>
            <person name="Shin-ya K."/>
            <person name="Omura S."/>
        </authorList>
    </citation>
    <scope>NUCLEOTIDE SEQUENCE [LARGE SCALE GENOMIC DNA]</scope>
    <source>
        <strain evidence="3">ATCC 31267 / DSM 46492 / JCM 5070 / NBRC 14893 / NCIMB 12804 / NRRL 8165 / MA-4680</strain>
    </source>
</reference>
<feature type="domain" description="Tc1-like transposase DDE" evidence="1">
    <location>
        <begin position="200"/>
        <end position="327"/>
    </location>
</feature>
<sequence>MAVACGVTSDPTAGGAVAEPVRVRRLTDHEGQKLQQIVHRGSTSSVRYRRAMMLLASAGGKRVPVIAQLVQADEDTVRDVIHAFNEKGLACLDPRWAGGRPRQLKSDEEDFVVQTATTCPVKLGQPFTRWSLRKLVAYLRKVHGRVIRIGREALRCLLARRGVTFQRTKTWKESPDPERETKLDRIEHVLDRFPDRVFAFDEFGPLGIRPIGGSCWAEQTRPDRLPATYHRTHGVRYFHGCYSVGDDRLWGVNRRKKGSGNTLAALKSIRAARPDGAPIYVILDNLSAHKGADIRRWAKKHKVELCFTPTYASWANPIEAHFGPLRQFTIANSHHPNHTVQTRALHSYLRWRNANARHCDVLAAERKERARIRSEKGTRWGGRPLTTAA</sequence>
<accession>Q82NT7</accession>
<reference evidence="2 3" key="1">
    <citation type="journal article" date="2001" name="Proc. Natl. Acad. Sci. U.S.A.">
        <title>Genome sequence of an industrial microorganism Streptomyces avermitilis: deducing the ability of producing secondary metabolites.</title>
        <authorList>
            <person name="Omura S."/>
            <person name="Ikeda H."/>
            <person name="Ishikawa J."/>
            <person name="Hanamoto A."/>
            <person name="Takahashi C."/>
            <person name="Shinose M."/>
            <person name="Takahashi Y."/>
            <person name="Horikawa H."/>
            <person name="Nakazawa H."/>
            <person name="Osonoe T."/>
            <person name="Kikuchi H."/>
            <person name="Shiba T."/>
            <person name="Sakaki Y."/>
            <person name="Hattori M."/>
        </authorList>
    </citation>
    <scope>NUCLEOTIDE SEQUENCE [LARGE SCALE GENOMIC DNA]</scope>
    <source>
        <strain evidence="3">ATCC 31267 / DSM 46492 / JCM 5070 / NBRC 14893 / NCIMB 12804 / NRRL 8165 / MA-4680</strain>
    </source>
</reference>
<dbReference type="KEGG" id="sma:SAVERM_1204"/>
<dbReference type="eggNOG" id="COG3415">
    <property type="taxonomic scope" value="Bacteria"/>
</dbReference>
<dbReference type="NCBIfam" id="NF033545">
    <property type="entry name" value="transpos_IS630"/>
    <property type="match status" value="1"/>
</dbReference>